<sequence>MFETTFTHQSALALPGNVSIEAGIDLLHDFDTVIRFSPDVRNTKSIPAPNGKGAKINGVIPVGQQWFEVEDDLPFIPKRLWSGGVKYNAIFVPTQDGCDITIMAPGGFTSVNHWKLIREHVPEEKADSLTRVKSKDLLHADNTGGGWYVQIVSDAKCNRTFVSFVKGFLKNSHEQLERAYIDKLQHLQAIYEDKVPAMVAQAELPLSSNVDNMRPANNRRPTLGRRRSTGF</sequence>
<dbReference type="OrthoDB" id="3838383at2759"/>
<protein>
    <recommendedName>
        <fullName evidence="2">DUF7053 domain-containing protein</fullName>
    </recommendedName>
</protein>
<comment type="caution">
    <text evidence="3">The sequence shown here is derived from an EMBL/GenBank/DDBJ whole genome shotgun (WGS) entry which is preliminary data.</text>
</comment>
<evidence type="ECO:0000313" key="3">
    <source>
        <dbReference type="EMBL" id="KAF2726378.1"/>
    </source>
</evidence>
<feature type="domain" description="DUF7053" evidence="2">
    <location>
        <begin position="5"/>
        <end position="185"/>
    </location>
</feature>
<keyword evidence="4" id="KW-1185">Reference proteome</keyword>
<dbReference type="InterPro" id="IPR055481">
    <property type="entry name" value="DUF7053"/>
</dbReference>
<feature type="region of interest" description="Disordered" evidence="1">
    <location>
        <begin position="209"/>
        <end position="231"/>
    </location>
</feature>
<reference evidence="3" key="1">
    <citation type="journal article" date="2020" name="Stud. Mycol.">
        <title>101 Dothideomycetes genomes: a test case for predicting lifestyles and emergence of pathogens.</title>
        <authorList>
            <person name="Haridas S."/>
            <person name="Albert R."/>
            <person name="Binder M."/>
            <person name="Bloem J."/>
            <person name="Labutti K."/>
            <person name="Salamov A."/>
            <person name="Andreopoulos B."/>
            <person name="Baker S."/>
            <person name="Barry K."/>
            <person name="Bills G."/>
            <person name="Bluhm B."/>
            <person name="Cannon C."/>
            <person name="Castanera R."/>
            <person name="Culley D."/>
            <person name="Daum C."/>
            <person name="Ezra D."/>
            <person name="Gonzalez J."/>
            <person name="Henrissat B."/>
            <person name="Kuo A."/>
            <person name="Liang C."/>
            <person name="Lipzen A."/>
            <person name="Lutzoni F."/>
            <person name="Magnuson J."/>
            <person name="Mondo S."/>
            <person name="Nolan M."/>
            <person name="Ohm R."/>
            <person name="Pangilinan J."/>
            <person name="Park H.-J."/>
            <person name="Ramirez L."/>
            <person name="Alfaro M."/>
            <person name="Sun H."/>
            <person name="Tritt A."/>
            <person name="Yoshinaga Y."/>
            <person name="Zwiers L.-H."/>
            <person name="Turgeon B."/>
            <person name="Goodwin S."/>
            <person name="Spatafora J."/>
            <person name="Crous P."/>
            <person name="Grigoriev I."/>
        </authorList>
    </citation>
    <scope>NUCLEOTIDE SEQUENCE</scope>
    <source>
        <strain evidence="3">CBS 116435</strain>
    </source>
</reference>
<dbReference type="EMBL" id="MU003765">
    <property type="protein sequence ID" value="KAF2726378.1"/>
    <property type="molecule type" value="Genomic_DNA"/>
</dbReference>
<dbReference type="PANTHER" id="PTHR38117">
    <property type="entry name" value="NACHT AND WD40 DOMAIN PROTEIN"/>
    <property type="match status" value="1"/>
</dbReference>
<gene>
    <name evidence="3" type="ORF">K431DRAFT_280408</name>
</gene>
<feature type="compositionally biased region" description="Basic residues" evidence="1">
    <location>
        <begin position="222"/>
        <end position="231"/>
    </location>
</feature>
<evidence type="ECO:0000259" key="2">
    <source>
        <dbReference type="Pfam" id="PF23155"/>
    </source>
</evidence>
<organism evidence="3 4">
    <name type="scientific">Polychaeton citri CBS 116435</name>
    <dbReference type="NCBI Taxonomy" id="1314669"/>
    <lineage>
        <taxon>Eukaryota</taxon>
        <taxon>Fungi</taxon>
        <taxon>Dikarya</taxon>
        <taxon>Ascomycota</taxon>
        <taxon>Pezizomycotina</taxon>
        <taxon>Dothideomycetes</taxon>
        <taxon>Dothideomycetidae</taxon>
        <taxon>Capnodiales</taxon>
        <taxon>Capnodiaceae</taxon>
        <taxon>Polychaeton</taxon>
    </lineage>
</organism>
<dbReference type="Proteomes" id="UP000799441">
    <property type="component" value="Unassembled WGS sequence"/>
</dbReference>
<evidence type="ECO:0000313" key="4">
    <source>
        <dbReference type="Proteomes" id="UP000799441"/>
    </source>
</evidence>
<accession>A0A9P4QFK3</accession>
<dbReference type="Pfam" id="PF23155">
    <property type="entry name" value="DUF7053"/>
    <property type="match status" value="1"/>
</dbReference>
<dbReference type="PANTHER" id="PTHR38117:SF1">
    <property type="entry name" value="DUF3074 DOMAIN-CONTAINING PROTEIN"/>
    <property type="match status" value="1"/>
</dbReference>
<dbReference type="AlphaFoldDB" id="A0A9P4QFK3"/>
<name>A0A9P4QFK3_9PEZI</name>
<proteinExistence type="predicted"/>
<evidence type="ECO:0000256" key="1">
    <source>
        <dbReference type="SAM" id="MobiDB-lite"/>
    </source>
</evidence>